<keyword evidence="2" id="KW-0812">Transmembrane</keyword>
<dbReference type="EMBL" id="JAUIZM010000001">
    <property type="protein sequence ID" value="KAK1400820.1"/>
    <property type="molecule type" value="Genomic_DNA"/>
</dbReference>
<dbReference type="PANTHER" id="PTHR24121:SF22">
    <property type="entry name" value="PROTEIN ACCELERATED CELL DEATH 6-LIKE"/>
    <property type="match status" value="1"/>
</dbReference>
<evidence type="ECO:0000256" key="1">
    <source>
        <dbReference type="PROSITE-ProRule" id="PRU00023"/>
    </source>
</evidence>
<reference evidence="3" key="2">
    <citation type="submission" date="2023-05" db="EMBL/GenBank/DDBJ databases">
        <authorList>
            <person name="Schelkunov M.I."/>
        </authorList>
    </citation>
    <scope>NUCLEOTIDE SEQUENCE</scope>
    <source>
        <strain evidence="3">Hsosn_3</strain>
        <tissue evidence="3">Leaf</tissue>
    </source>
</reference>
<reference evidence="3" key="1">
    <citation type="submission" date="2023-02" db="EMBL/GenBank/DDBJ databases">
        <title>Genome of toxic invasive species Heracleum sosnowskyi carries increased number of genes despite the absence of recent whole-genome duplications.</title>
        <authorList>
            <person name="Schelkunov M."/>
            <person name="Shtratnikova V."/>
            <person name="Makarenko M."/>
            <person name="Klepikova A."/>
            <person name="Omelchenko D."/>
            <person name="Novikova G."/>
            <person name="Obukhova E."/>
            <person name="Bogdanov V."/>
            <person name="Penin A."/>
            <person name="Logacheva M."/>
        </authorList>
    </citation>
    <scope>NUCLEOTIDE SEQUENCE</scope>
    <source>
        <strain evidence="3">Hsosn_3</strain>
        <tissue evidence="3">Leaf</tissue>
    </source>
</reference>
<dbReference type="SUPFAM" id="SSF48403">
    <property type="entry name" value="Ankyrin repeat"/>
    <property type="match status" value="1"/>
</dbReference>
<dbReference type="AlphaFoldDB" id="A0AAD8JAC3"/>
<protein>
    <recommendedName>
        <fullName evidence="5">Ankyrin repeat protein</fullName>
    </recommendedName>
</protein>
<feature type="transmembrane region" description="Helical" evidence="2">
    <location>
        <begin position="423"/>
        <end position="443"/>
    </location>
</feature>
<gene>
    <name evidence="3" type="ORF">POM88_000425</name>
</gene>
<evidence type="ECO:0000313" key="4">
    <source>
        <dbReference type="Proteomes" id="UP001237642"/>
    </source>
</evidence>
<dbReference type="Pfam" id="PF00023">
    <property type="entry name" value="Ank"/>
    <property type="match status" value="1"/>
</dbReference>
<dbReference type="InterPro" id="IPR036770">
    <property type="entry name" value="Ankyrin_rpt-contain_sf"/>
</dbReference>
<dbReference type="Pfam" id="PF12796">
    <property type="entry name" value="Ank_2"/>
    <property type="match status" value="2"/>
</dbReference>
<keyword evidence="2" id="KW-1133">Transmembrane helix</keyword>
<dbReference type="Gene3D" id="1.25.40.20">
    <property type="entry name" value="Ankyrin repeat-containing domain"/>
    <property type="match status" value="3"/>
</dbReference>
<dbReference type="SMART" id="SM00248">
    <property type="entry name" value="ANK"/>
    <property type="match status" value="6"/>
</dbReference>
<keyword evidence="1" id="KW-0040">ANK repeat</keyword>
<evidence type="ECO:0000256" key="2">
    <source>
        <dbReference type="SAM" id="Phobius"/>
    </source>
</evidence>
<accession>A0AAD8JAC3</accession>
<dbReference type="InterPro" id="IPR002110">
    <property type="entry name" value="Ankyrin_rpt"/>
</dbReference>
<dbReference type="PANTHER" id="PTHR24121">
    <property type="entry name" value="NO MECHANORECEPTOR POTENTIAL C, ISOFORM D-RELATED"/>
    <property type="match status" value="1"/>
</dbReference>
<dbReference type="Proteomes" id="UP001237642">
    <property type="component" value="Unassembled WGS sequence"/>
</dbReference>
<evidence type="ECO:0000313" key="3">
    <source>
        <dbReference type="EMBL" id="KAK1400820.1"/>
    </source>
</evidence>
<comment type="caution">
    <text evidence="3">The sequence shown here is derived from an EMBL/GenBank/DDBJ whole genome shotgun (WGS) entry which is preliminary data.</text>
</comment>
<sequence length="451" mass="51707">MDSELYDAIIRDDNHVFKEIEGRLSVCNQRTPTNCIVLHVACQYRSIKCVKEILSVHESLLLETNSKDETALHLAARQGHYEVVVQLLVTEDPSHPHTKHKETPLYLASIRTALHAAVLDDGGRECVKLLLDKNKDLLKVPDEYGWTAFHYVAYNNLHTLVDDLVVEDKFVAYLPDKKDKRTALHVAACKGNICVMKKLVEYFPDCWEIVDGKGQNILHIAVEQDQKEAMIKKTLINANVQKHWHLWRTLKEPDIEMQNRVAIQDEKNAQEVKEYKKLLTHGSNQVNKEGIDGDISRLEKAITKRNGVTCVKPSVDFLHDLAVNWVNGCYALPQSVVYFEFDVIKDHALHKFSSLGFINVFNHFGGVIVFRFRDSTSLNQFLRNSLVTIECCVFNMKAWHEYYPFNNVNDKVRVWVCSSRDPFLYWTVKGLCLLGLVVGNLIAMEQDVKAM</sequence>
<feature type="repeat" description="ANK" evidence="1">
    <location>
        <begin position="67"/>
        <end position="89"/>
    </location>
</feature>
<proteinExistence type="predicted"/>
<name>A0AAD8JAC3_9APIA</name>
<dbReference type="PROSITE" id="PS50088">
    <property type="entry name" value="ANK_REPEAT"/>
    <property type="match status" value="1"/>
</dbReference>
<organism evidence="3 4">
    <name type="scientific">Heracleum sosnowskyi</name>
    <dbReference type="NCBI Taxonomy" id="360622"/>
    <lineage>
        <taxon>Eukaryota</taxon>
        <taxon>Viridiplantae</taxon>
        <taxon>Streptophyta</taxon>
        <taxon>Embryophyta</taxon>
        <taxon>Tracheophyta</taxon>
        <taxon>Spermatophyta</taxon>
        <taxon>Magnoliopsida</taxon>
        <taxon>eudicotyledons</taxon>
        <taxon>Gunneridae</taxon>
        <taxon>Pentapetalae</taxon>
        <taxon>asterids</taxon>
        <taxon>campanulids</taxon>
        <taxon>Apiales</taxon>
        <taxon>Apiaceae</taxon>
        <taxon>Apioideae</taxon>
        <taxon>apioid superclade</taxon>
        <taxon>Tordylieae</taxon>
        <taxon>Tordyliinae</taxon>
        <taxon>Heracleum</taxon>
    </lineage>
</organism>
<dbReference type="PROSITE" id="PS50297">
    <property type="entry name" value="ANK_REP_REGION"/>
    <property type="match status" value="1"/>
</dbReference>
<keyword evidence="4" id="KW-1185">Reference proteome</keyword>
<evidence type="ECO:0008006" key="5">
    <source>
        <dbReference type="Google" id="ProtNLM"/>
    </source>
</evidence>
<keyword evidence="2" id="KW-0472">Membrane</keyword>